<dbReference type="Proteomes" id="UP000299102">
    <property type="component" value="Unassembled WGS sequence"/>
</dbReference>
<organism evidence="1 2">
    <name type="scientific">Eumeta variegata</name>
    <name type="common">Bagworm moth</name>
    <name type="synonym">Eumeta japonica</name>
    <dbReference type="NCBI Taxonomy" id="151549"/>
    <lineage>
        <taxon>Eukaryota</taxon>
        <taxon>Metazoa</taxon>
        <taxon>Ecdysozoa</taxon>
        <taxon>Arthropoda</taxon>
        <taxon>Hexapoda</taxon>
        <taxon>Insecta</taxon>
        <taxon>Pterygota</taxon>
        <taxon>Neoptera</taxon>
        <taxon>Endopterygota</taxon>
        <taxon>Lepidoptera</taxon>
        <taxon>Glossata</taxon>
        <taxon>Ditrysia</taxon>
        <taxon>Tineoidea</taxon>
        <taxon>Psychidae</taxon>
        <taxon>Oiketicinae</taxon>
        <taxon>Eumeta</taxon>
    </lineage>
</organism>
<sequence>MTDAARRDRSRGLPLRFYERPSGFKINVISRHCALAFVSKLVVTPGLKANLLPLSDRRSPCELQRRLRGMKSRGRSKENDTQSNVMSALLMLVDRAQET</sequence>
<dbReference type="EMBL" id="BGZK01000135">
    <property type="protein sequence ID" value="GBP22022.1"/>
    <property type="molecule type" value="Genomic_DNA"/>
</dbReference>
<dbReference type="AlphaFoldDB" id="A0A4C1U6M4"/>
<keyword evidence="2" id="KW-1185">Reference proteome</keyword>
<reference evidence="1 2" key="1">
    <citation type="journal article" date="2019" name="Commun. Biol.">
        <title>The bagworm genome reveals a unique fibroin gene that provides high tensile strength.</title>
        <authorList>
            <person name="Kono N."/>
            <person name="Nakamura H."/>
            <person name="Ohtoshi R."/>
            <person name="Tomita M."/>
            <person name="Numata K."/>
            <person name="Arakawa K."/>
        </authorList>
    </citation>
    <scope>NUCLEOTIDE SEQUENCE [LARGE SCALE GENOMIC DNA]</scope>
</reference>
<name>A0A4C1U6M4_EUMVA</name>
<accession>A0A4C1U6M4</accession>
<proteinExistence type="predicted"/>
<evidence type="ECO:0000313" key="1">
    <source>
        <dbReference type="EMBL" id="GBP22022.1"/>
    </source>
</evidence>
<comment type="caution">
    <text evidence="1">The sequence shown here is derived from an EMBL/GenBank/DDBJ whole genome shotgun (WGS) entry which is preliminary data.</text>
</comment>
<gene>
    <name evidence="1" type="ORF">EVAR_18663_1</name>
</gene>
<evidence type="ECO:0000313" key="2">
    <source>
        <dbReference type="Proteomes" id="UP000299102"/>
    </source>
</evidence>
<protein>
    <submittedName>
        <fullName evidence="1">Uncharacterized protein</fullName>
    </submittedName>
</protein>